<dbReference type="GO" id="GO:0003676">
    <property type="term" value="F:nucleic acid binding"/>
    <property type="evidence" value="ECO:0007669"/>
    <property type="project" value="InterPro"/>
</dbReference>
<keyword evidence="1" id="KW-0862">Zinc</keyword>
<dbReference type="PANTHER" id="PTHR31286:SF178">
    <property type="entry name" value="DUF4283 DOMAIN-CONTAINING PROTEIN"/>
    <property type="match status" value="1"/>
</dbReference>
<name>A0AAW2Y640_9LAMI</name>
<dbReference type="InterPro" id="IPR001878">
    <property type="entry name" value="Znf_CCHC"/>
</dbReference>
<feature type="compositionally biased region" description="Low complexity" evidence="2">
    <location>
        <begin position="263"/>
        <end position="276"/>
    </location>
</feature>
<reference evidence="4" key="1">
    <citation type="submission" date="2020-06" db="EMBL/GenBank/DDBJ databases">
        <authorList>
            <person name="Li T."/>
            <person name="Hu X."/>
            <person name="Zhang T."/>
            <person name="Song X."/>
            <person name="Zhang H."/>
            <person name="Dai N."/>
            <person name="Sheng W."/>
            <person name="Hou X."/>
            <person name="Wei L."/>
        </authorList>
    </citation>
    <scope>NUCLEOTIDE SEQUENCE</scope>
    <source>
        <strain evidence="4">KEN1</strain>
        <tissue evidence="4">Leaf</tissue>
    </source>
</reference>
<reference evidence="4" key="2">
    <citation type="journal article" date="2024" name="Plant">
        <title>Genomic evolution and insights into agronomic trait innovations of Sesamum species.</title>
        <authorList>
            <person name="Miao H."/>
            <person name="Wang L."/>
            <person name="Qu L."/>
            <person name="Liu H."/>
            <person name="Sun Y."/>
            <person name="Le M."/>
            <person name="Wang Q."/>
            <person name="Wei S."/>
            <person name="Zheng Y."/>
            <person name="Lin W."/>
            <person name="Duan Y."/>
            <person name="Cao H."/>
            <person name="Xiong S."/>
            <person name="Wang X."/>
            <person name="Wei L."/>
            <person name="Li C."/>
            <person name="Ma Q."/>
            <person name="Ju M."/>
            <person name="Zhao R."/>
            <person name="Li G."/>
            <person name="Mu C."/>
            <person name="Tian Q."/>
            <person name="Mei H."/>
            <person name="Zhang T."/>
            <person name="Gao T."/>
            <person name="Zhang H."/>
        </authorList>
    </citation>
    <scope>NUCLEOTIDE SEQUENCE</scope>
    <source>
        <strain evidence="4">KEN1</strain>
    </source>
</reference>
<dbReference type="Pfam" id="PF14111">
    <property type="entry name" value="DUF4283"/>
    <property type="match status" value="1"/>
</dbReference>
<dbReference type="Pfam" id="PF14392">
    <property type="entry name" value="zf-CCHC_4"/>
    <property type="match status" value="1"/>
</dbReference>
<evidence type="ECO:0000256" key="2">
    <source>
        <dbReference type="SAM" id="MobiDB-lite"/>
    </source>
</evidence>
<proteinExistence type="predicted"/>
<evidence type="ECO:0000256" key="1">
    <source>
        <dbReference type="PROSITE-ProRule" id="PRU00047"/>
    </source>
</evidence>
<keyword evidence="1" id="KW-0863">Zinc-finger</keyword>
<sequence>MAEDFQSMKEALRLTEEENNESLVPLGLWHSDTESNGFYLVGRLLGRRSFNFEALKNTLMNSFNPIKGLDIRLIEEGRILLNFAHTLDRKRVIDGGPWAFEKNLLVLSVVDGDDSPSRMELNWVDFFVHVHELPLNRMTREMAEFIGNQIGQFKDVDLDNGGRPWGASLRIRVGINVTKPLRRILRLRTTLGIEATISFSYERLPNFCYWCGHLGHIMKYCECQYDPGFDDKQDPLPFGPWLRATMPASLRSRGSLPAITRPSFTNTTSSASSLSTSPHRGAAVFHYTTTQNLTTPLPIRPITQTSPSYAYNKSTSYSTPTISVTPPAISPTPHLCSDILSTLPTATEPALNPSIRGRKKQGPWKLISVPRKRKLIDETLDATECPIKNVKCSDDEIMDQAEPCTVLAVAAEQPRRSL</sequence>
<dbReference type="InterPro" id="IPR040256">
    <property type="entry name" value="At4g02000-like"/>
</dbReference>
<feature type="region of interest" description="Disordered" evidence="2">
    <location>
        <begin position="257"/>
        <end position="276"/>
    </location>
</feature>
<gene>
    <name evidence="4" type="ORF">Slati_0016700</name>
</gene>
<dbReference type="PROSITE" id="PS50158">
    <property type="entry name" value="ZF_CCHC"/>
    <property type="match status" value="1"/>
</dbReference>
<dbReference type="InterPro" id="IPR025558">
    <property type="entry name" value="DUF4283"/>
</dbReference>
<protein>
    <recommendedName>
        <fullName evidence="3">CCHC-type domain-containing protein</fullName>
    </recommendedName>
</protein>
<feature type="domain" description="CCHC-type" evidence="3">
    <location>
        <begin position="208"/>
        <end position="221"/>
    </location>
</feature>
<organism evidence="4">
    <name type="scientific">Sesamum latifolium</name>
    <dbReference type="NCBI Taxonomy" id="2727402"/>
    <lineage>
        <taxon>Eukaryota</taxon>
        <taxon>Viridiplantae</taxon>
        <taxon>Streptophyta</taxon>
        <taxon>Embryophyta</taxon>
        <taxon>Tracheophyta</taxon>
        <taxon>Spermatophyta</taxon>
        <taxon>Magnoliopsida</taxon>
        <taxon>eudicotyledons</taxon>
        <taxon>Gunneridae</taxon>
        <taxon>Pentapetalae</taxon>
        <taxon>asterids</taxon>
        <taxon>lamiids</taxon>
        <taxon>Lamiales</taxon>
        <taxon>Pedaliaceae</taxon>
        <taxon>Sesamum</taxon>
    </lineage>
</organism>
<dbReference type="PANTHER" id="PTHR31286">
    <property type="entry name" value="GLYCINE-RICH CELL WALL STRUCTURAL PROTEIN 1.8-LIKE"/>
    <property type="match status" value="1"/>
</dbReference>
<keyword evidence="1" id="KW-0479">Metal-binding</keyword>
<dbReference type="AlphaFoldDB" id="A0AAW2Y640"/>
<dbReference type="InterPro" id="IPR025836">
    <property type="entry name" value="Zn_knuckle_CX2CX4HX4C"/>
</dbReference>
<evidence type="ECO:0000313" key="4">
    <source>
        <dbReference type="EMBL" id="KAL0461291.1"/>
    </source>
</evidence>
<dbReference type="EMBL" id="JACGWN010000001">
    <property type="protein sequence ID" value="KAL0461291.1"/>
    <property type="molecule type" value="Genomic_DNA"/>
</dbReference>
<accession>A0AAW2Y640</accession>
<dbReference type="GO" id="GO:0008270">
    <property type="term" value="F:zinc ion binding"/>
    <property type="evidence" value="ECO:0007669"/>
    <property type="project" value="UniProtKB-KW"/>
</dbReference>
<evidence type="ECO:0000259" key="3">
    <source>
        <dbReference type="PROSITE" id="PS50158"/>
    </source>
</evidence>
<comment type="caution">
    <text evidence="4">The sequence shown here is derived from an EMBL/GenBank/DDBJ whole genome shotgun (WGS) entry which is preliminary data.</text>
</comment>